<dbReference type="PANTHER" id="PTHR11475:SF4">
    <property type="entry name" value="CHORION PEROXIDASE"/>
    <property type="match status" value="1"/>
</dbReference>
<name>A0A2V3IBZ0_9FLOR</name>
<sequence length="533" mass="60423">MAILTYIPWLTFLSLLTISYASNECLSTKTRTLSGKCTSTLNPVLGEARRALFSYYDVDSRHPDTKNLKSAREISNLISSQSGNTKNSMHLNELFTFFGQFIDHDFGLTPFAKPAVHMDIPVTQDDPILSSSHLSFSRSERAKVNDSTDVERPITVLSSALDLSGVYGVDEERNSFLRSPHSCRLRTSKKNLLPFNTQRFVNVPSVSPIFFIAGDTRANETPMLTAMHTIWVREHNRICDHLEDAFTNYSIDKQYEVARAINIAQFQKIVYEEWLPAILGAKLPRYKGYDENVNPTVSVEFTTAAFRLGHTLVGDGVSRIGRNGNRLPTKPAHEMFFEPGAQFTSRGMEDFIRGAAGTLAQEVDEKVVDTLRNFLFENVEEEEGFDLVALNLQRSRDHNVARFNKLREVFLGSSARSFADITRNTRIQKKLRQAYGSVENVEAWTGLMAEDKNRGVGVGRTLEGMLKTEFGRLRDGDQFFYLRKNQIPDEVLQEFPGMQRDIYNSRPLFNRILLRNTRISSVSLPRGANAFRN</sequence>
<dbReference type="SUPFAM" id="SSF48113">
    <property type="entry name" value="Heme-dependent peroxidases"/>
    <property type="match status" value="1"/>
</dbReference>
<dbReference type="Gene3D" id="1.10.640.10">
    <property type="entry name" value="Haem peroxidase domain superfamily, animal type"/>
    <property type="match status" value="1"/>
</dbReference>
<keyword evidence="4" id="KW-0408">Iron</keyword>
<comment type="subcellular location">
    <subcellularLocation>
        <location evidence="1">Secreted</location>
    </subcellularLocation>
</comment>
<dbReference type="GO" id="GO:0006979">
    <property type="term" value="P:response to oxidative stress"/>
    <property type="evidence" value="ECO:0007669"/>
    <property type="project" value="InterPro"/>
</dbReference>
<accession>A0A2V3IBZ0</accession>
<keyword evidence="8" id="KW-1185">Reference proteome</keyword>
<dbReference type="PROSITE" id="PS50292">
    <property type="entry name" value="PEROXIDASE_3"/>
    <property type="match status" value="1"/>
</dbReference>
<feature type="signal peptide" evidence="5">
    <location>
        <begin position="1"/>
        <end position="21"/>
    </location>
</feature>
<organism evidence="6 8">
    <name type="scientific">Gracilariopsis chorda</name>
    <dbReference type="NCBI Taxonomy" id="448386"/>
    <lineage>
        <taxon>Eukaryota</taxon>
        <taxon>Rhodophyta</taxon>
        <taxon>Florideophyceae</taxon>
        <taxon>Rhodymeniophycidae</taxon>
        <taxon>Gracilariales</taxon>
        <taxon>Gracilariaceae</taxon>
        <taxon>Gracilariopsis</taxon>
    </lineage>
</organism>
<dbReference type="GO" id="GO:0046872">
    <property type="term" value="F:metal ion binding"/>
    <property type="evidence" value="ECO:0007669"/>
    <property type="project" value="UniProtKB-KW"/>
</dbReference>
<dbReference type="Pfam" id="PF03098">
    <property type="entry name" value="An_peroxidase"/>
    <property type="match status" value="1"/>
</dbReference>
<evidence type="ECO:0000256" key="3">
    <source>
        <dbReference type="ARBA" id="ARBA00023180"/>
    </source>
</evidence>
<keyword evidence="2" id="KW-0964">Secreted</keyword>
<evidence type="ECO:0000256" key="4">
    <source>
        <dbReference type="PIRSR" id="PIRSR619791-2"/>
    </source>
</evidence>
<comment type="caution">
    <text evidence="6">The sequence shown here is derived from an EMBL/GenBank/DDBJ whole genome shotgun (WGS) entry which is preliminary data.</text>
</comment>
<evidence type="ECO:0000256" key="1">
    <source>
        <dbReference type="ARBA" id="ARBA00004613"/>
    </source>
</evidence>
<proteinExistence type="predicted"/>
<keyword evidence="5" id="KW-0732">Signal</keyword>
<dbReference type="GO" id="GO:0005576">
    <property type="term" value="C:extracellular region"/>
    <property type="evidence" value="ECO:0007669"/>
    <property type="project" value="UniProtKB-SubCell"/>
</dbReference>
<dbReference type="GO" id="GO:0020037">
    <property type="term" value="F:heme binding"/>
    <property type="evidence" value="ECO:0007669"/>
    <property type="project" value="InterPro"/>
</dbReference>
<dbReference type="PRINTS" id="PR00457">
    <property type="entry name" value="ANPEROXIDASE"/>
</dbReference>
<keyword evidence="4" id="KW-0479">Metal-binding</keyword>
<dbReference type="OrthoDB" id="823504at2759"/>
<dbReference type="AlphaFoldDB" id="A0A2V3IBZ0"/>
<dbReference type="EMBL" id="NBIV01000617">
    <property type="protein sequence ID" value="PXF39614.1"/>
    <property type="molecule type" value="Genomic_DNA"/>
</dbReference>
<gene>
    <name evidence="7" type="ORF">BWQ96_09574</name>
    <name evidence="6" type="ORF">BWQ96_10688</name>
</gene>
<evidence type="ECO:0000256" key="2">
    <source>
        <dbReference type="ARBA" id="ARBA00022525"/>
    </source>
</evidence>
<feature type="chain" id="PRO_5036053517" evidence="5">
    <location>
        <begin position="22"/>
        <end position="533"/>
    </location>
</feature>
<dbReference type="InterPro" id="IPR019791">
    <property type="entry name" value="Haem_peroxidase_animal"/>
</dbReference>
<dbReference type="PANTHER" id="PTHR11475">
    <property type="entry name" value="OXIDASE/PEROXIDASE"/>
    <property type="match status" value="1"/>
</dbReference>
<dbReference type="GO" id="GO:0004601">
    <property type="term" value="F:peroxidase activity"/>
    <property type="evidence" value="ECO:0007669"/>
    <property type="project" value="InterPro"/>
</dbReference>
<evidence type="ECO:0000313" key="6">
    <source>
        <dbReference type="EMBL" id="PXF39614.1"/>
    </source>
</evidence>
<dbReference type="Proteomes" id="UP000247409">
    <property type="component" value="Unassembled WGS sequence"/>
</dbReference>
<keyword evidence="3" id="KW-0325">Glycoprotein</keyword>
<protein>
    <submittedName>
        <fullName evidence="6">Peroxinectin A</fullName>
    </submittedName>
</protein>
<dbReference type="InterPro" id="IPR037120">
    <property type="entry name" value="Haem_peroxidase_sf_animal"/>
</dbReference>
<evidence type="ECO:0000256" key="5">
    <source>
        <dbReference type="SAM" id="SignalP"/>
    </source>
</evidence>
<keyword evidence="4" id="KW-0349">Heme</keyword>
<evidence type="ECO:0000313" key="8">
    <source>
        <dbReference type="Proteomes" id="UP000247409"/>
    </source>
</evidence>
<reference evidence="6 8" key="1">
    <citation type="journal article" date="2018" name="Mol. Biol. Evol.">
        <title>Analysis of the draft genome of the red seaweed Gracilariopsis chorda provides insights into genome size evolution in Rhodophyta.</title>
        <authorList>
            <person name="Lee J."/>
            <person name="Yang E.C."/>
            <person name="Graf L."/>
            <person name="Yang J.H."/>
            <person name="Qiu H."/>
            <person name="Zel Zion U."/>
            <person name="Chan C.X."/>
            <person name="Stephens T.G."/>
            <person name="Weber A.P.M."/>
            <person name="Boo G.H."/>
            <person name="Boo S.M."/>
            <person name="Kim K.M."/>
            <person name="Shin Y."/>
            <person name="Jung M."/>
            <person name="Lee S.J."/>
            <person name="Yim H.S."/>
            <person name="Lee J.H."/>
            <person name="Bhattacharya D."/>
            <person name="Yoon H.S."/>
        </authorList>
    </citation>
    <scope>NUCLEOTIDE SEQUENCE [LARGE SCALE GENOMIC DNA]</scope>
    <source>
        <strain evidence="6 8">SKKU-2015</strain>
        <tissue evidence="6">Whole body</tissue>
    </source>
</reference>
<evidence type="ECO:0000313" key="7">
    <source>
        <dbReference type="EMBL" id="PXF40710.1"/>
    </source>
</evidence>
<dbReference type="EMBL" id="NBIV01000264">
    <property type="protein sequence ID" value="PXF40710.1"/>
    <property type="molecule type" value="Genomic_DNA"/>
</dbReference>
<feature type="binding site" description="axial binding residue" evidence="4">
    <location>
        <position position="310"/>
    </location>
    <ligand>
        <name>heme b</name>
        <dbReference type="ChEBI" id="CHEBI:60344"/>
    </ligand>
    <ligandPart>
        <name>Fe</name>
        <dbReference type="ChEBI" id="CHEBI:18248"/>
    </ligandPart>
</feature>
<dbReference type="InterPro" id="IPR010255">
    <property type="entry name" value="Haem_peroxidase_sf"/>
</dbReference>